<evidence type="ECO:0000313" key="6">
    <source>
        <dbReference type="Proteomes" id="UP000254848"/>
    </source>
</evidence>
<keyword evidence="3" id="KW-1005">Bacterial flagellum biogenesis</keyword>
<dbReference type="InterPro" id="IPR036679">
    <property type="entry name" value="FlgN-like_sf"/>
</dbReference>
<evidence type="ECO:0000256" key="4">
    <source>
        <dbReference type="SAM" id="MobiDB-lite"/>
    </source>
</evidence>
<sequence length="142" mass="15989">MPGLSDTLEQIHTTLGTLGEVLTQEQEQLCAGRIDAVRLQSCTQRKETLLATLRHLDTRRRGDSEIPPPYEDHPALSARWQAIRELTQRLQHMNQHNGRLLEQHLQRNQEMLGTLRGRHGPSLYGPDGQAHPGPMPGKKLGV</sequence>
<evidence type="ECO:0000256" key="3">
    <source>
        <dbReference type="ARBA" id="ARBA00022795"/>
    </source>
</evidence>
<reference evidence="5 6" key="1">
    <citation type="submission" date="2018-07" db="EMBL/GenBank/DDBJ databases">
        <title>Genomic Encyclopedia of Type Strains, Phase IV (KMG-IV): sequencing the most valuable type-strain genomes for metagenomic binning, comparative biology and taxonomic classification.</title>
        <authorList>
            <person name="Goeker M."/>
        </authorList>
    </citation>
    <scope>NUCLEOTIDE SEQUENCE [LARGE SCALE GENOMIC DNA]</scope>
    <source>
        <strain evidence="5 6">DSM 103736</strain>
    </source>
</reference>
<dbReference type="Pfam" id="PF05130">
    <property type="entry name" value="FlgN"/>
    <property type="match status" value="1"/>
</dbReference>
<keyword evidence="5" id="KW-0969">Cilium</keyword>
<dbReference type="SUPFAM" id="SSF140566">
    <property type="entry name" value="FlgN-like"/>
    <property type="match status" value="1"/>
</dbReference>
<name>A0A370R2V6_9GAMM</name>
<comment type="similarity">
    <text evidence="2">Belongs to the FlgN family.</text>
</comment>
<dbReference type="Proteomes" id="UP000254848">
    <property type="component" value="Unassembled WGS sequence"/>
</dbReference>
<dbReference type="GO" id="GO:0044780">
    <property type="term" value="P:bacterial-type flagellum assembly"/>
    <property type="evidence" value="ECO:0007669"/>
    <property type="project" value="InterPro"/>
</dbReference>
<feature type="region of interest" description="Disordered" evidence="4">
    <location>
        <begin position="118"/>
        <end position="142"/>
    </location>
</feature>
<dbReference type="RefSeq" id="WP_196238475.1">
    <property type="nucleotide sequence ID" value="NZ_QRAP01000001.1"/>
</dbReference>
<keyword evidence="6" id="KW-1185">Reference proteome</keyword>
<dbReference type="Gene3D" id="1.20.58.300">
    <property type="entry name" value="FlgN-like"/>
    <property type="match status" value="1"/>
</dbReference>
<gene>
    <name evidence="5" type="ORF">C8D90_101203</name>
</gene>
<accession>A0A370R2V6</accession>
<evidence type="ECO:0000313" key="5">
    <source>
        <dbReference type="EMBL" id="RDK96767.1"/>
    </source>
</evidence>
<dbReference type="AlphaFoldDB" id="A0A370R2V6"/>
<comment type="function">
    <text evidence="1">Required for the efficient initiation of filament assembly.</text>
</comment>
<dbReference type="InterPro" id="IPR007809">
    <property type="entry name" value="FlgN-like"/>
</dbReference>
<organism evidence="5 6">
    <name type="scientific">Enterobacillus tribolii</name>
    <dbReference type="NCBI Taxonomy" id="1487935"/>
    <lineage>
        <taxon>Bacteria</taxon>
        <taxon>Pseudomonadati</taxon>
        <taxon>Pseudomonadota</taxon>
        <taxon>Gammaproteobacteria</taxon>
        <taxon>Enterobacterales</taxon>
        <taxon>Hafniaceae</taxon>
        <taxon>Enterobacillus</taxon>
    </lineage>
</organism>
<comment type="caution">
    <text evidence="5">The sequence shown here is derived from an EMBL/GenBank/DDBJ whole genome shotgun (WGS) entry which is preliminary data.</text>
</comment>
<dbReference type="EMBL" id="QRAP01000001">
    <property type="protein sequence ID" value="RDK96767.1"/>
    <property type="molecule type" value="Genomic_DNA"/>
</dbReference>
<proteinExistence type="inferred from homology"/>
<protein>
    <submittedName>
        <fullName evidence="5">Flagella synthesis protein FlgN</fullName>
    </submittedName>
</protein>
<evidence type="ECO:0000256" key="1">
    <source>
        <dbReference type="ARBA" id="ARBA00002397"/>
    </source>
</evidence>
<evidence type="ECO:0000256" key="2">
    <source>
        <dbReference type="ARBA" id="ARBA00007703"/>
    </source>
</evidence>
<keyword evidence="5" id="KW-0282">Flagellum</keyword>
<keyword evidence="5" id="KW-0966">Cell projection</keyword>